<protein>
    <recommendedName>
        <fullName evidence="4">YbbR-like domain-containing protein</fullName>
    </recommendedName>
</protein>
<sequence length="308" mass="35311">MSYKKFFVFFVFILAAALMWFLSRYNSQYREQVVIKTSFVSVPNQVNLDVQDRSIDVMTTIESSGFRLLWMNYQSLESQLEFDEVVSLNDGEYIFDPQRALSSYDEQLGEPFKVVSIDTDPITLSYSRFKSKTIMLEKDFDVTFTGSYQQLGDGFFNQEQVEVTGNDERLDSLQRLKVTMLDVVVKDTMTIKTIELDSLYPDFKFEPSAVTYSIRAAQMTEGNLRIPVTVINKPSNVLVRLIPENVNLVFTARLDQFETVTENDFKVTIDYRKLDNADTSAIPDIEILTDAVLEARTQPAAIQVLSIE</sequence>
<gene>
    <name evidence="2" type="ORF">EJ995_07175</name>
</gene>
<organism evidence="2 3">
    <name type="scientific">Nonlabens ponticola</name>
    <dbReference type="NCBI Taxonomy" id="2496866"/>
    <lineage>
        <taxon>Bacteria</taxon>
        <taxon>Pseudomonadati</taxon>
        <taxon>Bacteroidota</taxon>
        <taxon>Flavobacteriia</taxon>
        <taxon>Flavobacteriales</taxon>
        <taxon>Flavobacteriaceae</taxon>
        <taxon>Nonlabens</taxon>
    </lineage>
</organism>
<evidence type="ECO:0000313" key="2">
    <source>
        <dbReference type="EMBL" id="AZQ44022.1"/>
    </source>
</evidence>
<feature type="transmembrane region" description="Helical" evidence="1">
    <location>
        <begin position="6"/>
        <end position="22"/>
    </location>
</feature>
<keyword evidence="1" id="KW-1133">Transmembrane helix</keyword>
<dbReference type="OrthoDB" id="1143602at2"/>
<keyword evidence="3" id="KW-1185">Reference proteome</keyword>
<name>A0A3S9MY15_9FLAO</name>
<evidence type="ECO:0000256" key="1">
    <source>
        <dbReference type="SAM" id="Phobius"/>
    </source>
</evidence>
<dbReference type="Proteomes" id="UP000279600">
    <property type="component" value="Chromosome"/>
</dbReference>
<dbReference type="RefSeq" id="WP_126447050.1">
    <property type="nucleotide sequence ID" value="NZ_CP034549.1"/>
</dbReference>
<accession>A0A3S9MY15</accession>
<dbReference type="AlphaFoldDB" id="A0A3S9MY15"/>
<dbReference type="EMBL" id="CP034549">
    <property type="protein sequence ID" value="AZQ44022.1"/>
    <property type="molecule type" value="Genomic_DNA"/>
</dbReference>
<keyword evidence="1" id="KW-0472">Membrane</keyword>
<reference evidence="2 3" key="1">
    <citation type="submission" date="2018-12" db="EMBL/GenBank/DDBJ databases">
        <title>Complete genome of Nonlabens sp. MJ115.</title>
        <authorList>
            <person name="Choi H.S."/>
            <person name="Jung J."/>
        </authorList>
    </citation>
    <scope>NUCLEOTIDE SEQUENCE [LARGE SCALE GENOMIC DNA]</scope>
    <source>
        <strain evidence="2 3">MJ115</strain>
    </source>
</reference>
<evidence type="ECO:0000313" key="3">
    <source>
        <dbReference type="Proteomes" id="UP000279600"/>
    </source>
</evidence>
<keyword evidence="1" id="KW-0812">Transmembrane</keyword>
<evidence type="ECO:0008006" key="4">
    <source>
        <dbReference type="Google" id="ProtNLM"/>
    </source>
</evidence>
<proteinExistence type="predicted"/>
<dbReference type="KEGG" id="noj:EJ995_07175"/>
<dbReference type="Gene3D" id="2.170.120.30">
    <property type="match status" value="1"/>
</dbReference>